<dbReference type="AlphaFoldDB" id="A0A8X6F233"/>
<organism evidence="2 3">
    <name type="scientific">Trichonephila clavata</name>
    <name type="common">Joro spider</name>
    <name type="synonym">Nephila clavata</name>
    <dbReference type="NCBI Taxonomy" id="2740835"/>
    <lineage>
        <taxon>Eukaryota</taxon>
        <taxon>Metazoa</taxon>
        <taxon>Ecdysozoa</taxon>
        <taxon>Arthropoda</taxon>
        <taxon>Chelicerata</taxon>
        <taxon>Arachnida</taxon>
        <taxon>Araneae</taxon>
        <taxon>Araneomorphae</taxon>
        <taxon>Entelegynae</taxon>
        <taxon>Araneoidea</taxon>
        <taxon>Nephilidae</taxon>
        <taxon>Trichonephila</taxon>
    </lineage>
</organism>
<dbReference type="Pfam" id="PF18701">
    <property type="entry name" value="DUF5641"/>
    <property type="match status" value="1"/>
</dbReference>
<name>A0A8X6F233_TRICU</name>
<dbReference type="Proteomes" id="UP000887116">
    <property type="component" value="Unassembled WGS sequence"/>
</dbReference>
<dbReference type="InterPro" id="IPR040676">
    <property type="entry name" value="DUF5641"/>
</dbReference>
<proteinExistence type="predicted"/>
<keyword evidence="3" id="KW-1185">Reference proteome</keyword>
<dbReference type="OrthoDB" id="8052806at2759"/>
<gene>
    <name evidence="2" type="ORF">TNCT_718031</name>
</gene>
<dbReference type="PANTHER" id="PTHR47331:SF5">
    <property type="entry name" value="RIBONUCLEASE H"/>
    <property type="match status" value="1"/>
</dbReference>
<dbReference type="PANTHER" id="PTHR47331">
    <property type="entry name" value="PHD-TYPE DOMAIN-CONTAINING PROTEIN"/>
    <property type="match status" value="1"/>
</dbReference>
<sequence length="145" mass="16843">MAFLMIEIEESERDFTRFFWEENPGIDLENKGHGPKWLTMKQTEWPIFSELTIETEINIDKLELKKSIKTRAKWTVPNPNLKVNPLVLLKDPNTKPLDWPMVCILEVFLDNDGLVRVIEIKTSSGILRQATQKTVPLLYDFAAVE</sequence>
<protein>
    <recommendedName>
        <fullName evidence="1">DUF5641 domain-containing protein</fullName>
    </recommendedName>
</protein>
<dbReference type="EMBL" id="BMAO01030333">
    <property type="protein sequence ID" value="GFQ67364.1"/>
    <property type="molecule type" value="Genomic_DNA"/>
</dbReference>
<reference evidence="2" key="1">
    <citation type="submission" date="2020-07" db="EMBL/GenBank/DDBJ databases">
        <title>Multicomponent nature underlies the extraordinary mechanical properties of spider dragline silk.</title>
        <authorList>
            <person name="Kono N."/>
            <person name="Nakamura H."/>
            <person name="Mori M."/>
            <person name="Yoshida Y."/>
            <person name="Ohtoshi R."/>
            <person name="Malay A.D."/>
            <person name="Moran D.A.P."/>
            <person name="Tomita M."/>
            <person name="Numata K."/>
            <person name="Arakawa K."/>
        </authorList>
    </citation>
    <scope>NUCLEOTIDE SEQUENCE</scope>
</reference>
<feature type="domain" description="DUF5641" evidence="1">
    <location>
        <begin position="66"/>
        <end position="137"/>
    </location>
</feature>
<accession>A0A8X6F233</accession>
<evidence type="ECO:0000313" key="3">
    <source>
        <dbReference type="Proteomes" id="UP000887116"/>
    </source>
</evidence>
<evidence type="ECO:0000259" key="1">
    <source>
        <dbReference type="Pfam" id="PF18701"/>
    </source>
</evidence>
<evidence type="ECO:0000313" key="2">
    <source>
        <dbReference type="EMBL" id="GFQ67364.1"/>
    </source>
</evidence>
<comment type="caution">
    <text evidence="2">The sequence shown here is derived from an EMBL/GenBank/DDBJ whole genome shotgun (WGS) entry which is preliminary data.</text>
</comment>